<dbReference type="EMBL" id="CP023434">
    <property type="protein sequence ID" value="AXY24958.1"/>
    <property type="molecule type" value="Genomic_DNA"/>
</dbReference>
<gene>
    <name evidence="2" type="ORF">CL176_02350</name>
</gene>
<reference evidence="2 3" key="1">
    <citation type="submission" date="2017-09" db="EMBL/GenBank/DDBJ databases">
        <title>Complete genome sequence of Oxytococcus suis strain ZY16052.</title>
        <authorList>
            <person name="Li F."/>
        </authorList>
    </citation>
    <scope>NUCLEOTIDE SEQUENCE [LARGE SCALE GENOMIC DNA]</scope>
    <source>
        <strain evidence="2 3">ZY16052</strain>
    </source>
</reference>
<dbReference type="OrthoDB" id="92877at2"/>
<feature type="domain" description="Resolvase HTH" evidence="1">
    <location>
        <begin position="11"/>
        <end position="40"/>
    </location>
</feature>
<dbReference type="Proteomes" id="UP000263232">
    <property type="component" value="Chromosome"/>
</dbReference>
<dbReference type="GO" id="GO:0003677">
    <property type="term" value="F:DNA binding"/>
    <property type="evidence" value="ECO:0007669"/>
    <property type="project" value="InterPro"/>
</dbReference>
<proteinExistence type="predicted"/>
<sequence>METRKNVMDVEIHRLKKKGFSISQIAMQLGLSRPTVRKYLKMTFEEAEEELMDQGIKQKY</sequence>
<dbReference type="Pfam" id="PF02796">
    <property type="entry name" value="HTH_7"/>
    <property type="match status" value="1"/>
</dbReference>
<dbReference type="KEGG" id="abae:CL176_02350"/>
<dbReference type="RefSeq" id="WP_118989880.1">
    <property type="nucleotide sequence ID" value="NZ_CP023434.1"/>
</dbReference>
<dbReference type="InterPro" id="IPR006120">
    <property type="entry name" value="Resolvase_HTH_dom"/>
</dbReference>
<protein>
    <recommendedName>
        <fullName evidence="1">Resolvase HTH domain-containing protein</fullName>
    </recommendedName>
</protein>
<evidence type="ECO:0000313" key="2">
    <source>
        <dbReference type="EMBL" id="AXY24958.1"/>
    </source>
</evidence>
<accession>A0A347WIQ1</accession>
<evidence type="ECO:0000259" key="1">
    <source>
        <dbReference type="Pfam" id="PF02796"/>
    </source>
</evidence>
<organism evidence="2 3">
    <name type="scientific">Suicoccus acidiformans</name>
    <dbReference type="NCBI Taxonomy" id="2036206"/>
    <lineage>
        <taxon>Bacteria</taxon>
        <taxon>Bacillati</taxon>
        <taxon>Bacillota</taxon>
        <taxon>Bacilli</taxon>
        <taxon>Lactobacillales</taxon>
        <taxon>Aerococcaceae</taxon>
        <taxon>Suicoccus</taxon>
    </lineage>
</organism>
<name>A0A347WIQ1_9LACT</name>
<dbReference type="AlphaFoldDB" id="A0A347WIQ1"/>
<evidence type="ECO:0000313" key="3">
    <source>
        <dbReference type="Proteomes" id="UP000263232"/>
    </source>
</evidence>
<dbReference type="GO" id="GO:0000150">
    <property type="term" value="F:DNA strand exchange activity"/>
    <property type="evidence" value="ECO:0007669"/>
    <property type="project" value="InterPro"/>
</dbReference>
<keyword evidence="3" id="KW-1185">Reference proteome</keyword>
<dbReference type="Gene3D" id="1.10.10.60">
    <property type="entry name" value="Homeodomain-like"/>
    <property type="match status" value="1"/>
</dbReference>